<comment type="caution">
    <text evidence="1">The sequence shown here is derived from an EMBL/GenBank/DDBJ whole genome shotgun (WGS) entry which is preliminary data.</text>
</comment>
<proteinExistence type="predicted"/>
<dbReference type="AlphaFoldDB" id="A0A8H4V982"/>
<dbReference type="Proteomes" id="UP000557566">
    <property type="component" value="Unassembled WGS sequence"/>
</dbReference>
<protein>
    <submittedName>
        <fullName evidence="1">Uncharacterized protein</fullName>
    </submittedName>
</protein>
<evidence type="ECO:0000313" key="2">
    <source>
        <dbReference type="Proteomes" id="UP000557566"/>
    </source>
</evidence>
<reference evidence="1 2" key="1">
    <citation type="journal article" date="2020" name="Genome Biol. Evol.">
        <title>A new high-quality draft genome assembly of the Chinese cordyceps Ophiocordyceps sinensis.</title>
        <authorList>
            <person name="Shu R."/>
            <person name="Zhang J."/>
            <person name="Meng Q."/>
            <person name="Zhang H."/>
            <person name="Zhou G."/>
            <person name="Li M."/>
            <person name="Wu P."/>
            <person name="Zhao Y."/>
            <person name="Chen C."/>
            <person name="Qin Q."/>
        </authorList>
    </citation>
    <scope>NUCLEOTIDE SEQUENCE [LARGE SCALE GENOMIC DNA]</scope>
    <source>
        <strain evidence="1 2">IOZ07</strain>
    </source>
</reference>
<dbReference type="EMBL" id="JAAVMX010000002">
    <property type="protein sequence ID" value="KAF4512285.1"/>
    <property type="molecule type" value="Genomic_DNA"/>
</dbReference>
<accession>A0A8H4V982</accession>
<organism evidence="1 2">
    <name type="scientific">Ophiocordyceps sinensis</name>
    <dbReference type="NCBI Taxonomy" id="72228"/>
    <lineage>
        <taxon>Eukaryota</taxon>
        <taxon>Fungi</taxon>
        <taxon>Dikarya</taxon>
        <taxon>Ascomycota</taxon>
        <taxon>Pezizomycotina</taxon>
        <taxon>Sordariomycetes</taxon>
        <taxon>Hypocreomycetidae</taxon>
        <taxon>Hypocreales</taxon>
        <taxon>Ophiocordycipitaceae</taxon>
        <taxon>Ophiocordyceps</taxon>
    </lineage>
</organism>
<name>A0A8H4V982_9HYPO</name>
<gene>
    <name evidence="1" type="ORF">G6O67_001448</name>
</gene>
<evidence type="ECO:0000313" key="1">
    <source>
        <dbReference type="EMBL" id="KAF4512285.1"/>
    </source>
</evidence>
<sequence length="75" mass="8147">MRLPVPPSSGMPKEALQGVWGAFKSVLQGYLKEQEERIRADTAVCTTVGQLKKSVKESVKEAVETALQSKQASKS</sequence>
<keyword evidence="2" id="KW-1185">Reference proteome</keyword>